<accession>A0A286RBV0</accession>
<dbReference type="PANTHER" id="PTHR47406:SF2">
    <property type="entry name" value="ALPHA GLUCURONIDASE N-TERMINAL DOMAIN-CONTAINING PROTEIN"/>
    <property type="match status" value="1"/>
</dbReference>
<dbReference type="InterPro" id="IPR005154">
    <property type="entry name" value="Glyco_hydro_67_aGlcAse_N"/>
</dbReference>
<dbReference type="KEGG" id="ttf:THTE_0842"/>
<evidence type="ECO:0000313" key="3">
    <source>
        <dbReference type="EMBL" id="ASV73444.1"/>
    </source>
</evidence>
<evidence type="ECO:0000313" key="4">
    <source>
        <dbReference type="Proteomes" id="UP000215086"/>
    </source>
</evidence>
<feature type="domain" description="Alpha glucuronidase N-terminal" evidence="2">
    <location>
        <begin position="37"/>
        <end position="132"/>
    </location>
</feature>
<dbReference type="InterPro" id="IPR032287">
    <property type="entry name" value="DUF4838"/>
</dbReference>
<name>A0A286RBV0_9BACT</name>
<dbReference type="InterPro" id="IPR029018">
    <property type="entry name" value="Hex-like_dom2"/>
</dbReference>
<gene>
    <name evidence="3" type="ORF">THTE_0842</name>
</gene>
<dbReference type="SUPFAM" id="SSF55545">
    <property type="entry name" value="beta-N-acetylhexosaminidase-like domain"/>
    <property type="match status" value="1"/>
</dbReference>
<dbReference type="Proteomes" id="UP000215086">
    <property type="component" value="Chromosome"/>
</dbReference>
<organism evidence="3 4">
    <name type="scientific">Thermogutta terrifontis</name>
    <dbReference type="NCBI Taxonomy" id="1331910"/>
    <lineage>
        <taxon>Bacteria</taxon>
        <taxon>Pseudomonadati</taxon>
        <taxon>Planctomycetota</taxon>
        <taxon>Planctomycetia</taxon>
        <taxon>Pirellulales</taxon>
        <taxon>Thermoguttaceae</taxon>
        <taxon>Thermogutta</taxon>
    </lineage>
</organism>
<evidence type="ECO:0000259" key="2">
    <source>
        <dbReference type="Pfam" id="PF03648"/>
    </source>
</evidence>
<protein>
    <submittedName>
        <fullName evidence="3">Beta-hexosaminidase</fullName>
    </submittedName>
</protein>
<keyword evidence="1" id="KW-0378">Hydrolase</keyword>
<dbReference type="GO" id="GO:0046559">
    <property type="term" value="F:alpha-glucuronidase activity"/>
    <property type="evidence" value="ECO:0007669"/>
    <property type="project" value="InterPro"/>
</dbReference>
<keyword evidence="4" id="KW-1185">Reference proteome</keyword>
<dbReference type="PANTHER" id="PTHR47406">
    <property type="entry name" value="COAGULATION FACTOR 5/8 TYPE, C-TERMINAL"/>
    <property type="match status" value="1"/>
</dbReference>
<dbReference type="Pfam" id="PF03648">
    <property type="entry name" value="Glyco_hydro_67N"/>
    <property type="match status" value="1"/>
</dbReference>
<evidence type="ECO:0000256" key="1">
    <source>
        <dbReference type="ARBA" id="ARBA00022801"/>
    </source>
</evidence>
<proteinExistence type="predicted"/>
<dbReference type="EMBL" id="CP018477">
    <property type="protein sequence ID" value="ASV73444.1"/>
    <property type="molecule type" value="Genomic_DNA"/>
</dbReference>
<reference evidence="3 4" key="1">
    <citation type="journal article" name="Front. Microbiol.">
        <title>Sugar Metabolism of the First Thermophilic Planctomycete Thermogutta terrifontis: Comparative Genomic and Transcriptomic Approaches.</title>
        <authorList>
            <person name="Elcheninov A.G."/>
            <person name="Menzel P."/>
            <person name="Gudbergsdottir S.R."/>
            <person name="Slesarev A.I."/>
            <person name="Kadnikov V.V."/>
            <person name="Krogh A."/>
            <person name="Bonch-Osmolovskaya E.A."/>
            <person name="Peng X."/>
            <person name="Kublanov I.V."/>
        </authorList>
    </citation>
    <scope>NUCLEOTIDE SEQUENCE [LARGE SCALE GENOMIC DNA]</scope>
    <source>
        <strain evidence="3 4">R1</strain>
    </source>
</reference>
<sequence>MRRIPWGMLLMAVVSVGICPAYAQELVIAEGGQSSYHIVIPEKASEPVRHAADELAKFIREMTGANLSIRTDTFQPAADQEILLSNNRRLQELGVEIDWQKLGKEGYTIKTVGQRLIIAGGEPRGTLYGVYGLLEDHWGCRWFTPDCSRIPHHNRLTIGPLDETIVPVLEYREPFTYDCFDGDWCARNRVNSSSGRLGPQHGGKIRFGSGFFVHTFDRLVPPEKYFDEHPEYFALVKGKRLKDRTQLCCTNEDVIRIVTEEILKAMERDPEAFVFSVSQNDWYNYCECDRCQALAKAEESQIAPVLQMVNRVAEAVEKRFPDKAIETLAYQWTRKPPKTMRPRPNVIIRLCSIECCFAHPLATCDLPANKAFVEDLRGWAKICNRLWVWDYVTDFRHYLLPFPNQRVRNDNIKLFVENNVKGIFEQDTYNTPNSELAALGGYMTAKFLWNPDYDENLAMNEFLEGYYGAAAPFIRQYIDALHDRVEKENIHCSIWIPPTHPHLTDELLVEANQLWQKAEEAVHDDPTLLKRVKIGRLSVDYAILERARLAPQKEPLASLAKQRFRPFVELIPVAGITRLNEWNPLNLEDYRTKLADALGLESR</sequence>
<dbReference type="Pfam" id="PF16126">
    <property type="entry name" value="DUF4838"/>
    <property type="match status" value="1"/>
</dbReference>
<dbReference type="AlphaFoldDB" id="A0A286RBV0"/>
<dbReference type="RefSeq" id="WP_095414046.1">
    <property type="nucleotide sequence ID" value="NZ_CP018477.1"/>
</dbReference>
<dbReference type="Gene3D" id="3.30.379.10">
    <property type="entry name" value="Chitobiase/beta-hexosaminidase domain 2-like"/>
    <property type="match status" value="1"/>
</dbReference>
<dbReference type="OrthoDB" id="5136785at2"/>
<dbReference type="GO" id="GO:0045493">
    <property type="term" value="P:xylan catabolic process"/>
    <property type="evidence" value="ECO:0007669"/>
    <property type="project" value="InterPro"/>
</dbReference>